<dbReference type="PANTHER" id="PTHR38790">
    <property type="entry name" value="2EXR DOMAIN-CONTAINING PROTEIN-RELATED"/>
    <property type="match status" value="1"/>
</dbReference>
<keyword evidence="3" id="KW-1185">Reference proteome</keyword>
<proteinExistence type="predicted"/>
<dbReference type="STRING" id="229535.A0A0M8P003"/>
<dbReference type="Proteomes" id="UP000037696">
    <property type="component" value="Unassembled WGS sequence"/>
</dbReference>
<gene>
    <name evidence="2" type="ORF">ACN38_g6783</name>
</gene>
<evidence type="ECO:0000313" key="2">
    <source>
        <dbReference type="EMBL" id="KOS42348.1"/>
    </source>
</evidence>
<evidence type="ECO:0000313" key="3">
    <source>
        <dbReference type="Proteomes" id="UP000037696"/>
    </source>
</evidence>
<comment type="caution">
    <text evidence="2">The sequence shown here is derived from an EMBL/GenBank/DDBJ whole genome shotgun (WGS) entry which is preliminary data.</text>
</comment>
<name>A0A0M8P003_9EURO</name>
<dbReference type="AlphaFoldDB" id="A0A0M8P003"/>
<dbReference type="Pfam" id="PF24864">
    <property type="entry name" value="DUF7730"/>
    <property type="match status" value="1"/>
</dbReference>
<accession>A0A0M8P003</accession>
<reference evidence="2 3" key="1">
    <citation type="submission" date="2015-08" db="EMBL/GenBank/DDBJ databases">
        <title>Genome sequencing of Penicillium nordicum.</title>
        <authorList>
            <person name="Nguyen H.D."/>
            <person name="Seifert K.A."/>
        </authorList>
    </citation>
    <scope>NUCLEOTIDE SEQUENCE [LARGE SCALE GENOMIC DNA]</scope>
    <source>
        <strain evidence="2 3">DAOMC 185683</strain>
    </source>
</reference>
<feature type="domain" description="DUF7730" evidence="1">
    <location>
        <begin position="144"/>
        <end position="285"/>
    </location>
</feature>
<sequence>MMAICVLNNGLKAESWCIPSEVDTTNPPSYSSTSTPSTSTPLNFGEVLLPRIGDIHPHPGIYKVDAPPTPPDSTAMAPHFFNKLFKRKKKGPEEPRLTLRECSPNAIGIWDSTCEINGDIFNRWKLPIQPEQRPRSPGARQKSFQQQSPLFRLPAEIRRLIYLELMGDRRVHIRYFWRKPSPEPHSKPRWHWWHAVCDHSDGFIDDPFEVCSRSGREGYMHIPRPKIGSVEWLRCCQIGYEEALEVLYGTNVFVMNEAMDTPYLISRILAPRCVSLMTSMDISFAVGFWGPGQAEEDWMATYYAFFGLVEKSFRGVLRLRVLLQMPPCEAQELFDTHGKGEVFLEPWKKLLEGREWTRLQLCVPYNWYDWFQEIKGSTPELARLELVSTIWADHSLALADLAWST</sequence>
<organism evidence="2 3">
    <name type="scientific">Penicillium nordicum</name>
    <dbReference type="NCBI Taxonomy" id="229535"/>
    <lineage>
        <taxon>Eukaryota</taxon>
        <taxon>Fungi</taxon>
        <taxon>Dikarya</taxon>
        <taxon>Ascomycota</taxon>
        <taxon>Pezizomycotina</taxon>
        <taxon>Eurotiomycetes</taxon>
        <taxon>Eurotiomycetidae</taxon>
        <taxon>Eurotiales</taxon>
        <taxon>Aspergillaceae</taxon>
        <taxon>Penicillium</taxon>
    </lineage>
</organism>
<dbReference type="InterPro" id="IPR056632">
    <property type="entry name" value="DUF7730"/>
</dbReference>
<dbReference type="EMBL" id="LHQQ01000108">
    <property type="protein sequence ID" value="KOS42348.1"/>
    <property type="molecule type" value="Genomic_DNA"/>
</dbReference>
<dbReference type="PANTHER" id="PTHR38790:SF4">
    <property type="entry name" value="2EXR DOMAIN-CONTAINING PROTEIN"/>
    <property type="match status" value="1"/>
</dbReference>
<evidence type="ECO:0000259" key="1">
    <source>
        <dbReference type="Pfam" id="PF24864"/>
    </source>
</evidence>
<dbReference type="OrthoDB" id="515692at2759"/>
<protein>
    <recommendedName>
        <fullName evidence="1">DUF7730 domain-containing protein</fullName>
    </recommendedName>
</protein>